<dbReference type="Pfam" id="PF00085">
    <property type="entry name" value="Thioredoxin"/>
    <property type="match status" value="1"/>
</dbReference>
<dbReference type="Gene3D" id="3.40.30.10">
    <property type="entry name" value="Glutaredoxin"/>
    <property type="match status" value="2"/>
</dbReference>
<dbReference type="PANTHER" id="PTHR46497:SF1">
    <property type="entry name" value="THIOREDOXIN DOMAIN-CONTAINING PROTEIN 11"/>
    <property type="match status" value="1"/>
</dbReference>
<dbReference type="InterPro" id="IPR036249">
    <property type="entry name" value="Thioredoxin-like_sf"/>
</dbReference>
<dbReference type="PANTHER" id="PTHR46497">
    <property type="entry name" value="THIOREDOXIN DOMAIN-CONTAINING PROTEIN 11"/>
    <property type="match status" value="1"/>
</dbReference>
<evidence type="ECO:0000313" key="2">
    <source>
        <dbReference type="EnsemblMetazoa" id="XP_038064300.1"/>
    </source>
</evidence>
<dbReference type="Proteomes" id="UP000887568">
    <property type="component" value="Unplaced"/>
</dbReference>
<dbReference type="InterPro" id="IPR013766">
    <property type="entry name" value="Thioredoxin_domain"/>
</dbReference>
<name>A0A914AJZ1_PATMI</name>
<dbReference type="OMA" id="VIYLYHQ"/>
<feature type="domain" description="Thioredoxin" evidence="1">
    <location>
        <begin position="671"/>
        <end position="798"/>
    </location>
</feature>
<sequence>MLADVPSEATNYDYEERLSSAIAAARATDPGRPASGAPAPTYPSLQHVNVAAVLLRAMAKALRKNPEFLSLLFVAFLFVVVSKYAQNSGASQSPAVPPPIFPKDSPVFEFNNGDMQSAMSRIQREENEFSFVMYYAHWDGNSRDIAVEFDKAARQFSRWVTFVAVNCWWLHGSCRSRVKTTMYPALLATAPSIPSGLQYTGILQAPEMVSFLHQLCRPFTYVTDMEALYKLHALQGTVVVGYFDWSNFPLPPGLASFQKAAWLALEKDVIEPVAFAVVTNIRLAKRLGLQQPKSVAIIRALNSTLLYPRDARFQAKMITEWAYKHRESVVQWLAPAGVKSTIMASQLNNSPAVVLFTRHHPRQGLLNDFYMFKKIALDYYNCNNSRLVGKIISAIDDARNPNLNPEDCHDADHPSDDVPNACECCQTLADTPITTTATHGRNVCQVCEQSTAHRPSFSCNPVLPRSQATWMNMIFQGKASLAPNSCLRMNYNYSPYSQLQLCCRQCDATPCHLNEQSERCAFRDSYFGRPSTDSACYGAPGRTDCSSRCQEPFQRTRASSTKTKQKNPCQRTPESLKGVFHPFLGQFTGLGCRTNRTVNFFAMRSEYFWLFAKQLGVSDTSGFQTQQRRTAVVLLDIEAEQQHALLQEVSETAIINFVFNYTTSNLTRHLRSANHTTPSRCSQTSSVCVQEVVSSTFEELVLDSNKDVLLLYYAPWCGFCARMHHIYLSLARVFQNSSNLLIARIDGDANDLPWHLTPSSYPTLLLFPAGHKEQSLQFPQSAKLNLPNIIKFVLQHATLLI</sequence>
<keyword evidence="3" id="KW-1185">Reference proteome</keyword>
<dbReference type="EnsemblMetazoa" id="XM_038208372.1">
    <property type="protein sequence ID" value="XP_038064300.1"/>
    <property type="gene ID" value="LOC119734805"/>
</dbReference>
<evidence type="ECO:0000313" key="3">
    <source>
        <dbReference type="Proteomes" id="UP000887568"/>
    </source>
</evidence>
<dbReference type="RefSeq" id="XP_038064300.1">
    <property type="nucleotide sequence ID" value="XM_038208372.1"/>
</dbReference>
<organism evidence="2 3">
    <name type="scientific">Patiria miniata</name>
    <name type="common">Bat star</name>
    <name type="synonym">Asterina miniata</name>
    <dbReference type="NCBI Taxonomy" id="46514"/>
    <lineage>
        <taxon>Eukaryota</taxon>
        <taxon>Metazoa</taxon>
        <taxon>Echinodermata</taxon>
        <taxon>Eleutherozoa</taxon>
        <taxon>Asterozoa</taxon>
        <taxon>Asteroidea</taxon>
        <taxon>Valvatacea</taxon>
        <taxon>Valvatida</taxon>
        <taxon>Asterinidae</taxon>
        <taxon>Patiria</taxon>
    </lineage>
</organism>
<dbReference type="GeneID" id="119734805"/>
<dbReference type="PROSITE" id="PS51352">
    <property type="entry name" value="THIOREDOXIN_2"/>
    <property type="match status" value="1"/>
</dbReference>
<evidence type="ECO:0000259" key="1">
    <source>
        <dbReference type="PROSITE" id="PS51352"/>
    </source>
</evidence>
<accession>A0A914AJZ1</accession>
<dbReference type="OrthoDB" id="1910803at2759"/>
<reference evidence="2" key="1">
    <citation type="submission" date="2022-11" db="UniProtKB">
        <authorList>
            <consortium name="EnsemblMetazoa"/>
        </authorList>
    </citation>
    <scope>IDENTIFICATION</scope>
</reference>
<protein>
    <recommendedName>
        <fullName evidence="1">Thioredoxin domain-containing protein</fullName>
    </recommendedName>
</protein>
<dbReference type="InterPro" id="IPR052792">
    <property type="entry name" value="Thioredoxin_dom-contain_11"/>
</dbReference>
<dbReference type="CDD" id="cd02995">
    <property type="entry name" value="PDI_a_PDI_a'_C"/>
    <property type="match status" value="1"/>
</dbReference>
<dbReference type="SUPFAM" id="SSF52833">
    <property type="entry name" value="Thioredoxin-like"/>
    <property type="match status" value="2"/>
</dbReference>
<dbReference type="AlphaFoldDB" id="A0A914AJZ1"/>
<dbReference type="CTD" id="51061"/>
<proteinExistence type="predicted"/>